<dbReference type="SMART" id="SM00066">
    <property type="entry name" value="GAL4"/>
    <property type="match status" value="1"/>
</dbReference>
<evidence type="ECO:0000256" key="3">
    <source>
        <dbReference type="SAM" id="MobiDB-lite"/>
    </source>
</evidence>
<dbReference type="Gene3D" id="4.10.240.10">
    <property type="entry name" value="Zn(2)-C6 fungal-type DNA-binding domain"/>
    <property type="match status" value="1"/>
</dbReference>
<feature type="domain" description="Zn(2)-C6 fungal-type" evidence="4">
    <location>
        <begin position="44"/>
        <end position="72"/>
    </location>
</feature>
<dbReference type="GO" id="GO:0000976">
    <property type="term" value="F:transcription cis-regulatory region binding"/>
    <property type="evidence" value="ECO:0007669"/>
    <property type="project" value="TreeGrafter"/>
</dbReference>
<reference evidence="5" key="1">
    <citation type="submission" date="2021-04" db="EMBL/GenBank/DDBJ databases">
        <title>Draft genome of Fusarium avenaceum strain F156N33, isolated from an atmospheric sample in Virginia.</title>
        <authorList>
            <person name="Yang S."/>
            <person name="Vinatzer B.A."/>
            <person name="Coleman J."/>
        </authorList>
    </citation>
    <scope>NUCLEOTIDE SEQUENCE</scope>
    <source>
        <strain evidence="5">F156N33</strain>
    </source>
</reference>
<dbReference type="PANTHER" id="PTHR37534:SF49">
    <property type="entry name" value="LYSINE BIOSYNTHESIS REGULATORY PROTEIN LYS14"/>
    <property type="match status" value="1"/>
</dbReference>
<dbReference type="PANTHER" id="PTHR37534">
    <property type="entry name" value="TRANSCRIPTIONAL ACTIVATOR PROTEIN UGA3"/>
    <property type="match status" value="1"/>
</dbReference>
<dbReference type="GO" id="GO:0045944">
    <property type="term" value="P:positive regulation of transcription by RNA polymerase II"/>
    <property type="evidence" value="ECO:0007669"/>
    <property type="project" value="TreeGrafter"/>
</dbReference>
<sequence>SLDDIHAPRLPLTDSAEKTLVLPDKVMSDRVIRRRNVKTRNRNGCVTCRARRLKCDETKPECGNCTRLSIPCGGYARQIVFKDQTKLFNQGSPQRTRSGQKLDDDSTNPAPQDTLDNVSANPEDRSPARNYLSPYSTPVANFDSDTVESQSTFCHHGHSNVANQAATLLSGSNTPGDWDFGSLPQGTVDTPAPVTVGHEPRSSVISPIGIPLYSPSVAPNPLPSQVTSSQSRSGSIRSENFFGIKTAPTIPQGLLESMKFPEDMLYYHHLRDTSPYGVLSVLYLNDILDAEYLNGSFYHAALGLSALKIWKSDAQLRVRNVAAIHALEHFVVALGDIGKMQIRDTDAGTPTFHGSQDLEKREKAVCWLGTVLLLAHFELKRGQLRLWCVHGHAAVNFLSSHLSLVLSTKNGESLVRAFSRIAALLEIYDRTHSIQKQAISPEVSSTLVEFLATSTVHYDQLLYIMPRVNILEDEWRANLRPDAQWDERVDRLRTELDQWRDRLPPEEVPSFDDQLEADDTQSAQNSGINIEPLTILSSHEPVRAATNFAHYLMSILRLDMMYSPFKSQRLTAAESSTIVRKICRLAIGLPYTLCVSVNNYGHGMLPAVLNAYHLADETMANWIKNWIASRPNMREGIWDIERVQRLIAYLDREYSGRGSKAGWTVIKTRMVDLDDEEDQDDSAPDGEDGIPQSFCVEIYSKGKRGWSIDFVEID</sequence>
<dbReference type="EMBL" id="JAGPUO010000011">
    <property type="protein sequence ID" value="KAG5659780.1"/>
    <property type="molecule type" value="Genomic_DNA"/>
</dbReference>
<evidence type="ECO:0000256" key="1">
    <source>
        <dbReference type="ARBA" id="ARBA00004123"/>
    </source>
</evidence>
<dbReference type="CDD" id="cd00067">
    <property type="entry name" value="GAL4"/>
    <property type="match status" value="1"/>
</dbReference>
<evidence type="ECO:0000259" key="4">
    <source>
        <dbReference type="PROSITE" id="PS50048"/>
    </source>
</evidence>
<evidence type="ECO:0000313" key="6">
    <source>
        <dbReference type="Proteomes" id="UP000782241"/>
    </source>
</evidence>
<dbReference type="Proteomes" id="UP000782241">
    <property type="component" value="Unassembled WGS sequence"/>
</dbReference>
<dbReference type="PROSITE" id="PS50048">
    <property type="entry name" value="ZN2_CY6_FUNGAL_2"/>
    <property type="match status" value="1"/>
</dbReference>
<feature type="compositionally biased region" description="Polar residues" evidence="3">
    <location>
        <begin position="107"/>
        <end position="120"/>
    </location>
</feature>
<dbReference type="PROSITE" id="PS00463">
    <property type="entry name" value="ZN2_CY6_FUNGAL_1"/>
    <property type="match status" value="1"/>
</dbReference>
<evidence type="ECO:0000313" key="5">
    <source>
        <dbReference type="EMBL" id="KAG5659780.1"/>
    </source>
</evidence>
<proteinExistence type="predicted"/>
<accession>A0A9P7H2D2</accession>
<dbReference type="InterPro" id="IPR036864">
    <property type="entry name" value="Zn2-C6_fun-type_DNA-bd_sf"/>
</dbReference>
<feature type="compositionally biased region" description="Polar residues" evidence="3">
    <location>
        <begin position="87"/>
        <end position="99"/>
    </location>
</feature>
<dbReference type="InterPro" id="IPR021858">
    <property type="entry name" value="Fun_TF"/>
</dbReference>
<evidence type="ECO:0000256" key="2">
    <source>
        <dbReference type="ARBA" id="ARBA00023242"/>
    </source>
</evidence>
<dbReference type="SUPFAM" id="SSF57701">
    <property type="entry name" value="Zn2/Cys6 DNA-binding domain"/>
    <property type="match status" value="1"/>
</dbReference>
<organism evidence="5 6">
    <name type="scientific">Fusarium avenaceum</name>
    <dbReference type="NCBI Taxonomy" id="40199"/>
    <lineage>
        <taxon>Eukaryota</taxon>
        <taxon>Fungi</taxon>
        <taxon>Dikarya</taxon>
        <taxon>Ascomycota</taxon>
        <taxon>Pezizomycotina</taxon>
        <taxon>Sordariomycetes</taxon>
        <taxon>Hypocreomycetidae</taxon>
        <taxon>Hypocreales</taxon>
        <taxon>Nectriaceae</taxon>
        <taxon>Fusarium</taxon>
        <taxon>Fusarium tricinctum species complex</taxon>
    </lineage>
</organism>
<feature type="non-terminal residue" evidence="5">
    <location>
        <position position="714"/>
    </location>
</feature>
<dbReference type="GO" id="GO:0005634">
    <property type="term" value="C:nucleus"/>
    <property type="evidence" value="ECO:0007669"/>
    <property type="project" value="UniProtKB-SubCell"/>
</dbReference>
<dbReference type="GO" id="GO:0000981">
    <property type="term" value="F:DNA-binding transcription factor activity, RNA polymerase II-specific"/>
    <property type="evidence" value="ECO:0007669"/>
    <property type="project" value="InterPro"/>
</dbReference>
<feature type="region of interest" description="Disordered" evidence="3">
    <location>
        <begin position="87"/>
        <end position="137"/>
    </location>
</feature>
<dbReference type="AlphaFoldDB" id="A0A9P7H2D2"/>
<protein>
    <recommendedName>
        <fullName evidence="4">Zn(2)-C6 fungal-type domain-containing protein</fullName>
    </recommendedName>
</protein>
<dbReference type="InterPro" id="IPR001138">
    <property type="entry name" value="Zn2Cys6_DnaBD"/>
</dbReference>
<comment type="subcellular location">
    <subcellularLocation>
        <location evidence="1">Nucleus</location>
    </subcellularLocation>
</comment>
<keyword evidence="2" id="KW-0539">Nucleus</keyword>
<keyword evidence="6" id="KW-1185">Reference proteome</keyword>
<name>A0A9P7H2D2_9HYPO</name>
<comment type="caution">
    <text evidence="5">The sequence shown here is derived from an EMBL/GenBank/DDBJ whole genome shotgun (WGS) entry which is preliminary data.</text>
</comment>
<gene>
    <name evidence="5" type="ORF">KAF25_002339</name>
</gene>
<dbReference type="Pfam" id="PF11951">
    <property type="entry name" value="Fungal_trans_2"/>
    <property type="match status" value="1"/>
</dbReference>
<dbReference type="Pfam" id="PF00172">
    <property type="entry name" value="Zn_clus"/>
    <property type="match status" value="1"/>
</dbReference>
<dbReference type="GO" id="GO:0008270">
    <property type="term" value="F:zinc ion binding"/>
    <property type="evidence" value="ECO:0007669"/>
    <property type="project" value="InterPro"/>
</dbReference>